<evidence type="ECO:0000256" key="1">
    <source>
        <dbReference type="SAM" id="Coils"/>
    </source>
</evidence>
<sequence>MDSSEQSNAEQIDETHEPTEIHDMITESTELIADNHSNTEQTLSPEEEKGDSPFKTDSDPEKIQRNTETKSEEMEEMRESQETLTNPTGVTDRNNNYSSQTTSPTVQKSSGGGFNTNSQHTSADAFETSEKDTISVHLLTECGTRLEFTSVPRKYYASDLTVLVVRDTGLKHDQFRILHNDEQVKPLKPLDELVNEHGLAQLNLEVKNIEENSKKLCLGARTITFKSGVTIDVICRKMFVADTPCSLEDVLLLHQEKDGTTENQYISINWLPPSYHKPFLGGYRHKLSNNRYHHACAQTKPLVRKVPEVLVYSRDTQTYRMKHFGQTTVNHMSTQFPKPGFFVSSHKDQLKVPGPYETADEYLTRILRDVITIQKYTRRWLAKRRVNKLKQLRDAYLEWERQHEGSLKNDKEAQLKHDFERRLHPKTQADFDRLFNALEQWKREEMEKINAQPLTPAERKAALALLLDEEAELIAAIGRHQLCASQKGNERAQINLLKKAAAPIRWTSSINGRQLEVETPQTLRAKELLDIFISLRLDCLTQEERLDVLLVAKRTVGQYQCKISKEIAGLIDREAELIVRGVRAEQLKGLRRRINNQFIKFAEMPEVNPEIANYINVPTGSREKVADSLKRDVHYCLSCDRYLRNTAFSLSARANRLAPCISCLRLDNRARKRSDLDPYQRMLCELRRKEMELVEVAREQAKADAQEAELARLEQIEPRQPENIIKTDGTDSNVPSSNPFPFLVNKEDIRFLVDDVWERRSILSGWLDINDLVLARWRLNEPWSPWNMIVVTREEAEAHEKLRKFPLELAYADAMLNTVNERLVMGRNAFPRLHKNGIKMAYEQVLAVQRMQKPEDTQEWLQEKRQKLPPLTEHHTLLGASAERHRPVYQPPEYILPVIQNGKTLQEVGHPG</sequence>
<dbReference type="GO" id="GO:0060271">
    <property type="term" value="P:cilium assembly"/>
    <property type="evidence" value="ECO:0007669"/>
    <property type="project" value="TreeGrafter"/>
</dbReference>
<reference evidence="4 5" key="1">
    <citation type="submission" date="2019-07" db="EMBL/GenBank/DDBJ databases">
        <title>Annotation for the trematode Paragonimus westermani.</title>
        <authorList>
            <person name="Choi Y.-J."/>
        </authorList>
    </citation>
    <scope>NUCLEOTIDE SEQUENCE [LARGE SCALE GENOMIC DNA]</scope>
    <source>
        <strain evidence="4">180907_Pwestermani</strain>
    </source>
</reference>
<name>A0A8T0DAS4_9TREM</name>
<dbReference type="AlphaFoldDB" id="A0A8T0DAS4"/>
<gene>
    <name evidence="4" type="ORF">P879_05952</name>
</gene>
<dbReference type="GO" id="GO:0030317">
    <property type="term" value="P:flagellated sperm motility"/>
    <property type="evidence" value="ECO:0007669"/>
    <property type="project" value="TreeGrafter"/>
</dbReference>
<comment type="caution">
    <text evidence="4">The sequence shown here is derived from an EMBL/GenBank/DDBJ whole genome shotgun (WGS) entry which is preliminary data.</text>
</comment>
<dbReference type="EMBL" id="JTDF01009929">
    <property type="protein sequence ID" value="KAF8564034.1"/>
    <property type="molecule type" value="Genomic_DNA"/>
</dbReference>
<dbReference type="OrthoDB" id="10265862at2759"/>
<feature type="compositionally biased region" description="Basic and acidic residues" evidence="2">
    <location>
        <begin position="46"/>
        <end position="81"/>
    </location>
</feature>
<dbReference type="PANTHER" id="PTHR21074">
    <property type="entry name" value="IQ AND UBIQUITIN-LIKE DOMAIN-CONTAINING PROTEIN"/>
    <property type="match status" value="1"/>
</dbReference>
<dbReference type="GO" id="GO:0031514">
    <property type="term" value="C:motile cilium"/>
    <property type="evidence" value="ECO:0007669"/>
    <property type="project" value="TreeGrafter"/>
</dbReference>
<feature type="compositionally biased region" description="Polar residues" evidence="2">
    <location>
        <begin position="35"/>
        <end position="44"/>
    </location>
</feature>
<dbReference type="Proteomes" id="UP000699462">
    <property type="component" value="Unassembled WGS sequence"/>
</dbReference>
<feature type="compositionally biased region" description="Polar residues" evidence="2">
    <location>
        <begin position="1"/>
        <end position="10"/>
    </location>
</feature>
<dbReference type="InterPro" id="IPR057887">
    <property type="entry name" value="IQUB_helical"/>
</dbReference>
<dbReference type="Pfam" id="PF25805">
    <property type="entry name" value="IQUB"/>
    <property type="match status" value="1"/>
</dbReference>
<keyword evidence="5" id="KW-1185">Reference proteome</keyword>
<evidence type="ECO:0000313" key="5">
    <source>
        <dbReference type="Proteomes" id="UP000699462"/>
    </source>
</evidence>
<evidence type="ECO:0000313" key="4">
    <source>
        <dbReference type="EMBL" id="KAF8564034.1"/>
    </source>
</evidence>
<dbReference type="InterPro" id="IPR037695">
    <property type="entry name" value="IQUB"/>
</dbReference>
<feature type="coiled-coil region" evidence="1">
    <location>
        <begin position="679"/>
        <end position="716"/>
    </location>
</feature>
<keyword evidence="1" id="KW-0175">Coiled coil</keyword>
<feature type="domain" description="IQ motif and ubiquitin-like" evidence="3">
    <location>
        <begin position="487"/>
        <end position="623"/>
    </location>
</feature>
<proteinExistence type="predicted"/>
<dbReference type="PROSITE" id="PS50096">
    <property type="entry name" value="IQ"/>
    <property type="match status" value="1"/>
</dbReference>
<feature type="compositionally biased region" description="Basic and acidic residues" evidence="2">
    <location>
        <begin position="13"/>
        <end position="25"/>
    </location>
</feature>
<dbReference type="PANTHER" id="PTHR21074:SF0">
    <property type="entry name" value="IQ AND UBIQUITIN-LIKE DOMAIN-CONTAINING PROTEIN"/>
    <property type="match status" value="1"/>
</dbReference>
<dbReference type="GO" id="GO:0001669">
    <property type="term" value="C:acrosomal vesicle"/>
    <property type="evidence" value="ECO:0007669"/>
    <property type="project" value="TreeGrafter"/>
</dbReference>
<protein>
    <submittedName>
        <fullName evidence="4">IQ and ubiquitin domain-containing protein</fullName>
    </submittedName>
</protein>
<feature type="region of interest" description="Disordered" evidence="2">
    <location>
        <begin position="1"/>
        <end position="128"/>
    </location>
</feature>
<feature type="compositionally biased region" description="Polar residues" evidence="2">
    <location>
        <begin position="84"/>
        <end position="122"/>
    </location>
</feature>
<accession>A0A8T0DAS4</accession>
<organism evidence="4 5">
    <name type="scientific">Paragonimus westermani</name>
    <dbReference type="NCBI Taxonomy" id="34504"/>
    <lineage>
        <taxon>Eukaryota</taxon>
        <taxon>Metazoa</taxon>
        <taxon>Spiralia</taxon>
        <taxon>Lophotrochozoa</taxon>
        <taxon>Platyhelminthes</taxon>
        <taxon>Trematoda</taxon>
        <taxon>Digenea</taxon>
        <taxon>Plagiorchiida</taxon>
        <taxon>Troglotremata</taxon>
        <taxon>Troglotrematidae</taxon>
        <taxon>Paragonimus</taxon>
    </lineage>
</organism>
<evidence type="ECO:0000256" key="2">
    <source>
        <dbReference type="SAM" id="MobiDB-lite"/>
    </source>
</evidence>
<evidence type="ECO:0000259" key="3">
    <source>
        <dbReference type="Pfam" id="PF25805"/>
    </source>
</evidence>